<feature type="compositionally biased region" description="Low complexity" evidence="1">
    <location>
        <begin position="641"/>
        <end position="663"/>
    </location>
</feature>
<sequence>MEESARSGASPNWLSAYEGDFAQTQPMLPLRPKRPAAKASPSLDTYDEFRTKYRPDALISPALHHAQLDGERSAARRLVRSPSPRASRAARAARPGDVVRVTPVANLGASEQRPEYDPLFSPAPRPAPPLEDPRVTARREHDDVVESAVRHFDEMALPGEGDEPRAPTPPSPTPLSAGPSPLLVQDQEPEGLSPLQDAVYAQFAQGALDDHACVGPVVPVFVAVSMDPHAQGNEPRGTYAIYCGAAHPSNVVMPLRRKDIVQTARRTPQTEAAFTRRTELHGLIRALRAIVSQPLRRQCVHVCVSSAYIAKAWGTWIPEWETNGWPGDSDAESSFGGSSSSRPTLLRGSSQSSSVRTPNGSLDADMRSSPHQRSPRGDGEIRSMQAQRGVPPQRGTYAPWDLFSTPRRSVQHRRACLAGDTDSLASPTDSPLATESPNSSTRSRKTRRLVDEDLLRELALLRAQLAEADQRGGACVHLYLIERAHNPANLLALERPHSQTTTRAPVLRTRRSEPSLSSHAVPRSPVESVRSPALESVRSFAAETRPRWSRGRTSAASVRSPEVASPALSVGTPQLDGRSPRTSVLDRFPGRSPRLRQRGTPRHTPVQAPAELPAATHSPRPQPPIVFASQSPTQPPPPILLQPQAPTQAEASLPWLAQAQAPAQPEPTQPSPAATAPALAQPSPAQPSSALPSSAAPAPAPAPATSTRTASPALTAEALHEHNKRTQSPGKTSRTRGGTNAPSSERTSNGRSRLARWASRMFGRSDSGSQPPPTPKVGAQPMATSPQPPHASVASPQLPHASVASPKPPHASVASPAPAHVLVASPKPSHAPVASPAPAHAPVASPALAQAPAASPAPRSATAPSTPGPVPILLNGIQSAPPPAEVPPAVASHTNALPTHSSDNALGIVVGNEPQAYAQAYNPTYAYAPPQAYDPSQAYAQREGYDASQAYAHAPGYDASQAYAYAPGYDGALAYAQQGHEPEVAYEQPQAAPPQAAPPEAAPPASENPRDAPQSPRPRRRMPRSAHASRSQPDLRSRARSEAARDLPRDVSWLTPRRTRESLDSPSTPVMTRGMAWLASEEALAQRHHKAPSSAWDSDHAGFGRAEPLPTTSPYARNGSRSNATYAMLGAERGGDTSESDSDL</sequence>
<evidence type="ECO:0000313" key="3">
    <source>
        <dbReference type="Proteomes" id="UP001214603"/>
    </source>
</evidence>
<feature type="compositionally biased region" description="Basic and acidic residues" evidence="1">
    <location>
        <begin position="131"/>
        <end position="144"/>
    </location>
</feature>
<feature type="region of interest" description="Disordered" evidence="1">
    <location>
        <begin position="327"/>
        <end position="401"/>
    </location>
</feature>
<feature type="compositionally biased region" description="Low complexity" evidence="1">
    <location>
        <begin position="671"/>
        <end position="716"/>
    </location>
</feature>
<feature type="compositionally biased region" description="Low complexity" evidence="1">
    <location>
        <begin position="174"/>
        <end position="183"/>
    </location>
</feature>
<evidence type="ECO:0000313" key="2">
    <source>
        <dbReference type="EMBL" id="WFD03027.1"/>
    </source>
</evidence>
<feature type="compositionally biased region" description="Polar residues" evidence="1">
    <location>
        <begin position="726"/>
        <end position="751"/>
    </location>
</feature>
<feature type="region of interest" description="Disordered" evidence="1">
    <location>
        <begin position="64"/>
        <end position="144"/>
    </location>
</feature>
<accession>A0AAF0E3U4</accession>
<proteinExistence type="predicted"/>
<reference evidence="2" key="1">
    <citation type="submission" date="2023-03" db="EMBL/GenBank/DDBJ databases">
        <title>Mating type loci evolution in Malassezia.</title>
        <authorList>
            <person name="Coelho M.A."/>
        </authorList>
    </citation>
    <scope>NUCLEOTIDE SEQUENCE</scope>
    <source>
        <strain evidence="2">CBS 7876</strain>
    </source>
</reference>
<feature type="compositionally biased region" description="Basic and acidic residues" evidence="1">
    <location>
        <begin position="1033"/>
        <end position="1049"/>
    </location>
</feature>
<feature type="compositionally biased region" description="Polar residues" evidence="1">
    <location>
        <begin position="1110"/>
        <end position="1125"/>
    </location>
</feature>
<feature type="region of interest" description="Disordered" evidence="1">
    <location>
        <begin position="419"/>
        <end position="447"/>
    </location>
</feature>
<dbReference type="InterPro" id="IPR036397">
    <property type="entry name" value="RNaseH_sf"/>
</dbReference>
<feature type="compositionally biased region" description="Polar residues" evidence="1">
    <location>
        <begin position="892"/>
        <end position="904"/>
    </location>
</feature>
<dbReference type="Gene3D" id="3.30.420.10">
    <property type="entry name" value="Ribonuclease H-like superfamily/Ribonuclease H"/>
    <property type="match status" value="1"/>
</dbReference>
<gene>
    <name evidence="2" type="ORF">MOBT1_001716</name>
</gene>
<name>A0AAF0E3U4_9BASI</name>
<evidence type="ECO:0000256" key="1">
    <source>
        <dbReference type="SAM" id="MobiDB-lite"/>
    </source>
</evidence>
<dbReference type="Proteomes" id="UP001214603">
    <property type="component" value="Chromosome 2"/>
</dbReference>
<feature type="region of interest" description="Disordered" evidence="1">
    <location>
        <begin position="156"/>
        <end position="188"/>
    </location>
</feature>
<feature type="compositionally biased region" description="Polar residues" evidence="1">
    <location>
        <begin position="423"/>
        <end position="441"/>
    </location>
</feature>
<dbReference type="AlphaFoldDB" id="A0AAF0E3U4"/>
<dbReference type="EMBL" id="CP119935">
    <property type="protein sequence ID" value="WFD03027.1"/>
    <property type="molecule type" value="Genomic_DNA"/>
</dbReference>
<feature type="region of interest" description="Disordered" evidence="1">
    <location>
        <begin position="494"/>
        <end position="904"/>
    </location>
</feature>
<organism evidence="2 3">
    <name type="scientific">Malassezia obtusa</name>
    <dbReference type="NCBI Taxonomy" id="76774"/>
    <lineage>
        <taxon>Eukaryota</taxon>
        <taxon>Fungi</taxon>
        <taxon>Dikarya</taxon>
        <taxon>Basidiomycota</taxon>
        <taxon>Ustilaginomycotina</taxon>
        <taxon>Malasseziomycetes</taxon>
        <taxon>Malasseziales</taxon>
        <taxon>Malasseziaceae</taxon>
        <taxon>Malassezia</taxon>
    </lineage>
</organism>
<feature type="compositionally biased region" description="Polar residues" evidence="1">
    <location>
        <begin position="347"/>
        <end position="360"/>
    </location>
</feature>
<feature type="compositionally biased region" description="Low complexity" evidence="1">
    <location>
        <begin position="332"/>
        <end position="341"/>
    </location>
</feature>
<dbReference type="InterPro" id="IPR012337">
    <property type="entry name" value="RNaseH-like_sf"/>
</dbReference>
<feature type="compositionally biased region" description="Low complexity" evidence="1">
    <location>
        <begin position="80"/>
        <end position="95"/>
    </location>
</feature>
<feature type="compositionally biased region" description="Pro residues" evidence="1">
    <location>
        <begin position="991"/>
        <end position="1002"/>
    </location>
</feature>
<feature type="region of interest" description="Disordered" evidence="1">
    <location>
        <begin position="1"/>
        <end position="48"/>
    </location>
</feature>
<protein>
    <submittedName>
        <fullName evidence="2">Uncharacterized protein</fullName>
    </submittedName>
</protein>
<feature type="compositionally biased region" description="Low complexity" evidence="1">
    <location>
        <begin position="799"/>
        <end position="865"/>
    </location>
</feature>
<dbReference type="SUPFAM" id="SSF53098">
    <property type="entry name" value="Ribonuclease H-like"/>
    <property type="match status" value="1"/>
</dbReference>
<feature type="compositionally biased region" description="Pro residues" evidence="1">
    <location>
        <begin position="121"/>
        <end position="130"/>
    </location>
</feature>
<dbReference type="GO" id="GO:0003676">
    <property type="term" value="F:nucleic acid binding"/>
    <property type="evidence" value="ECO:0007669"/>
    <property type="project" value="InterPro"/>
</dbReference>
<feature type="region of interest" description="Disordered" evidence="1">
    <location>
        <begin position="1083"/>
        <end position="1144"/>
    </location>
</feature>
<feature type="region of interest" description="Disordered" evidence="1">
    <location>
        <begin position="983"/>
        <end position="1070"/>
    </location>
</feature>
<keyword evidence="3" id="KW-1185">Reference proteome</keyword>